<reference evidence="1 2" key="1">
    <citation type="submission" date="2018-04" db="EMBL/GenBank/DDBJ databases">
        <title>Genomic Encyclopedia of Type Strains, Phase III (KMG-III): the genomes of soil and plant-associated and newly described type strains.</title>
        <authorList>
            <person name="Whitman W."/>
        </authorList>
    </citation>
    <scope>NUCLEOTIDE SEQUENCE [LARGE SCALE GENOMIC DNA]</scope>
    <source>
        <strain evidence="1 2">NW12</strain>
    </source>
</reference>
<comment type="caution">
    <text evidence="1">The sequence shown here is derived from an EMBL/GenBank/DDBJ whole genome shotgun (WGS) entry which is preliminary data.</text>
</comment>
<protein>
    <submittedName>
        <fullName evidence="1">Uncharacterized protein</fullName>
    </submittedName>
</protein>
<organism evidence="1 2">
    <name type="scientific">Sphingomonas aerolata</name>
    <dbReference type="NCBI Taxonomy" id="185951"/>
    <lineage>
        <taxon>Bacteria</taxon>
        <taxon>Pseudomonadati</taxon>
        <taxon>Pseudomonadota</taxon>
        <taxon>Alphaproteobacteria</taxon>
        <taxon>Sphingomonadales</taxon>
        <taxon>Sphingomonadaceae</taxon>
        <taxon>Sphingomonas</taxon>
    </lineage>
</organism>
<name>A0A2T4YSG7_9SPHN</name>
<evidence type="ECO:0000313" key="2">
    <source>
        <dbReference type="Proteomes" id="UP000240996"/>
    </source>
</evidence>
<dbReference type="AlphaFoldDB" id="A0A2T4YSG7"/>
<gene>
    <name evidence="1" type="ORF">C8J24_0112</name>
</gene>
<sequence>MPCYDAGNGGGRTVKTLDDLIEWANEQRKESLRQVDLFSNGGVKAQLVMPDGTTQDITAGVLSHQKANVDAFTSLVSALER</sequence>
<accession>A0A2T4YSG7</accession>
<proteinExistence type="predicted"/>
<dbReference type="Proteomes" id="UP000240996">
    <property type="component" value="Unassembled WGS sequence"/>
</dbReference>
<keyword evidence="2" id="KW-1185">Reference proteome</keyword>
<dbReference type="EMBL" id="PZZN01000001">
    <property type="protein sequence ID" value="PTM46739.1"/>
    <property type="molecule type" value="Genomic_DNA"/>
</dbReference>
<evidence type="ECO:0000313" key="1">
    <source>
        <dbReference type="EMBL" id="PTM46739.1"/>
    </source>
</evidence>